<keyword evidence="1" id="KW-1133">Transmembrane helix</keyword>
<dbReference type="RefSeq" id="WP_107975779.1">
    <property type="nucleotide sequence ID" value="NZ_BMEZ01000011.1"/>
</dbReference>
<keyword evidence="1" id="KW-0812">Transmembrane</keyword>
<keyword evidence="1" id="KW-0472">Membrane</keyword>
<keyword evidence="3" id="KW-1185">Reference proteome</keyword>
<sequence length="78" mass="8523">MDKAKSTLILAQVMISGSMSFLMTLIFRAIPTVGIPGWFTDWLVGWLVAWPVAFVLSIIVGRTAFALAGRITRLTEPA</sequence>
<dbReference type="EMBL" id="QBKN01000009">
    <property type="protein sequence ID" value="PTX48339.1"/>
    <property type="molecule type" value="Genomic_DNA"/>
</dbReference>
<dbReference type="OrthoDB" id="7159403at2"/>
<comment type="caution">
    <text evidence="2">The sequence shown here is derived from an EMBL/GenBank/DDBJ whole genome shotgun (WGS) entry which is preliminary data.</text>
</comment>
<accession>A0A2T6AX09</accession>
<proteinExistence type="predicted"/>
<evidence type="ECO:0000313" key="3">
    <source>
        <dbReference type="Proteomes" id="UP000244069"/>
    </source>
</evidence>
<feature type="transmembrane region" description="Helical" evidence="1">
    <location>
        <begin position="7"/>
        <end position="30"/>
    </location>
</feature>
<name>A0A2T6AX09_9RHOB</name>
<dbReference type="AlphaFoldDB" id="A0A2T6AX09"/>
<dbReference type="Pfam" id="PF11391">
    <property type="entry name" value="DUF2798"/>
    <property type="match status" value="1"/>
</dbReference>
<gene>
    <name evidence="2" type="ORF">C8N44_10929</name>
</gene>
<protein>
    <submittedName>
        <fullName evidence="2">Uncharacterized protein DUF2798</fullName>
    </submittedName>
</protein>
<dbReference type="Proteomes" id="UP000244069">
    <property type="component" value="Unassembled WGS sequence"/>
</dbReference>
<feature type="transmembrane region" description="Helical" evidence="1">
    <location>
        <begin position="42"/>
        <end position="65"/>
    </location>
</feature>
<organism evidence="2 3">
    <name type="scientific">Allosediminivita pacifica</name>
    <dbReference type="NCBI Taxonomy" id="1267769"/>
    <lineage>
        <taxon>Bacteria</taxon>
        <taxon>Pseudomonadati</taxon>
        <taxon>Pseudomonadota</taxon>
        <taxon>Alphaproteobacteria</taxon>
        <taxon>Rhodobacterales</taxon>
        <taxon>Paracoccaceae</taxon>
        <taxon>Allosediminivita</taxon>
    </lineage>
</organism>
<evidence type="ECO:0000313" key="2">
    <source>
        <dbReference type="EMBL" id="PTX48339.1"/>
    </source>
</evidence>
<dbReference type="InterPro" id="IPR021529">
    <property type="entry name" value="DUF2798"/>
</dbReference>
<reference evidence="2 3" key="1">
    <citation type="submission" date="2018-04" db="EMBL/GenBank/DDBJ databases">
        <title>Genomic Encyclopedia of Archaeal and Bacterial Type Strains, Phase II (KMG-II): from individual species to whole genera.</title>
        <authorList>
            <person name="Goeker M."/>
        </authorList>
    </citation>
    <scope>NUCLEOTIDE SEQUENCE [LARGE SCALE GENOMIC DNA]</scope>
    <source>
        <strain evidence="2 3">DSM 29329</strain>
    </source>
</reference>
<evidence type="ECO:0000256" key="1">
    <source>
        <dbReference type="SAM" id="Phobius"/>
    </source>
</evidence>